<dbReference type="NCBIfam" id="TIGR00377">
    <property type="entry name" value="ant_ant_sig"/>
    <property type="match status" value="1"/>
</dbReference>
<dbReference type="PROSITE" id="PS50801">
    <property type="entry name" value="STAS"/>
    <property type="match status" value="1"/>
</dbReference>
<gene>
    <name evidence="4" type="ORF">ACFOVU_02145</name>
</gene>
<evidence type="ECO:0000256" key="1">
    <source>
        <dbReference type="ARBA" id="ARBA00009013"/>
    </source>
</evidence>
<evidence type="ECO:0000313" key="5">
    <source>
        <dbReference type="Proteomes" id="UP001595847"/>
    </source>
</evidence>
<dbReference type="InterPro" id="IPR036513">
    <property type="entry name" value="STAS_dom_sf"/>
</dbReference>
<dbReference type="RefSeq" id="WP_378529549.1">
    <property type="nucleotide sequence ID" value="NZ_JBHSBH010000003.1"/>
</dbReference>
<proteinExistence type="inferred from homology"/>
<name>A0ABV8FFY2_9ACTN</name>
<accession>A0ABV8FFY2</accession>
<dbReference type="Pfam" id="PF01740">
    <property type="entry name" value="STAS"/>
    <property type="match status" value="1"/>
</dbReference>
<protein>
    <recommendedName>
        <fullName evidence="2">Anti-sigma factor antagonist</fullName>
    </recommendedName>
</protein>
<feature type="domain" description="STAS" evidence="3">
    <location>
        <begin position="4"/>
        <end position="114"/>
    </location>
</feature>
<dbReference type="EMBL" id="JBHSBH010000003">
    <property type="protein sequence ID" value="MFC3994697.1"/>
    <property type="molecule type" value="Genomic_DNA"/>
</dbReference>
<dbReference type="PANTHER" id="PTHR33495:SF2">
    <property type="entry name" value="ANTI-SIGMA FACTOR ANTAGONIST TM_1081-RELATED"/>
    <property type="match status" value="1"/>
</dbReference>
<evidence type="ECO:0000256" key="2">
    <source>
        <dbReference type="RuleBase" id="RU003749"/>
    </source>
</evidence>
<comment type="caution">
    <text evidence="4">The sequence shown here is derived from an EMBL/GenBank/DDBJ whole genome shotgun (WGS) entry which is preliminary data.</text>
</comment>
<comment type="similarity">
    <text evidence="1 2">Belongs to the anti-sigma-factor antagonist family.</text>
</comment>
<dbReference type="Proteomes" id="UP001595847">
    <property type="component" value="Unassembled WGS sequence"/>
</dbReference>
<organism evidence="4 5">
    <name type="scientific">Nocardiopsis sediminis</name>
    <dbReference type="NCBI Taxonomy" id="1778267"/>
    <lineage>
        <taxon>Bacteria</taxon>
        <taxon>Bacillati</taxon>
        <taxon>Actinomycetota</taxon>
        <taxon>Actinomycetes</taxon>
        <taxon>Streptosporangiales</taxon>
        <taxon>Nocardiopsidaceae</taxon>
        <taxon>Nocardiopsis</taxon>
    </lineage>
</organism>
<keyword evidence="5" id="KW-1185">Reference proteome</keyword>
<dbReference type="InterPro" id="IPR003658">
    <property type="entry name" value="Anti-sigma_ant"/>
</dbReference>
<reference evidence="5" key="1">
    <citation type="journal article" date="2019" name="Int. J. Syst. Evol. Microbiol.">
        <title>The Global Catalogue of Microorganisms (GCM) 10K type strain sequencing project: providing services to taxonomists for standard genome sequencing and annotation.</title>
        <authorList>
            <consortium name="The Broad Institute Genomics Platform"/>
            <consortium name="The Broad Institute Genome Sequencing Center for Infectious Disease"/>
            <person name="Wu L."/>
            <person name="Ma J."/>
        </authorList>
    </citation>
    <scope>NUCLEOTIDE SEQUENCE [LARGE SCALE GENOMIC DNA]</scope>
    <source>
        <strain evidence="5">TBRC 1826</strain>
    </source>
</reference>
<dbReference type="InterPro" id="IPR002645">
    <property type="entry name" value="STAS_dom"/>
</dbReference>
<evidence type="ECO:0000313" key="4">
    <source>
        <dbReference type="EMBL" id="MFC3994697.1"/>
    </source>
</evidence>
<dbReference type="PANTHER" id="PTHR33495">
    <property type="entry name" value="ANTI-SIGMA FACTOR ANTAGONIST TM_1081-RELATED-RELATED"/>
    <property type="match status" value="1"/>
</dbReference>
<evidence type="ECO:0000259" key="3">
    <source>
        <dbReference type="PROSITE" id="PS50801"/>
    </source>
</evidence>
<sequence>MPALKITPRPHDDAFVLVIDGEIDMATEQQFHKALSAAVEKRPDGRIVLDCARLTFIDSSGLRVLIQGHRMAKEHHSTLSVAAPIDRVAQVLRVTAIDTRVPVFGTVDAALAAPMGSPSGR</sequence>
<dbReference type="Gene3D" id="3.30.750.24">
    <property type="entry name" value="STAS domain"/>
    <property type="match status" value="1"/>
</dbReference>
<dbReference type="CDD" id="cd07043">
    <property type="entry name" value="STAS_anti-anti-sigma_factors"/>
    <property type="match status" value="1"/>
</dbReference>
<dbReference type="SUPFAM" id="SSF52091">
    <property type="entry name" value="SpoIIaa-like"/>
    <property type="match status" value="1"/>
</dbReference>